<dbReference type="Gene3D" id="1.20.1280.50">
    <property type="match status" value="1"/>
</dbReference>
<feature type="domain" description="F-box" evidence="1">
    <location>
        <begin position="29"/>
        <end position="83"/>
    </location>
</feature>
<name>A0AAW1LDG7_SAPOF</name>
<accession>A0AAW1LDG7</accession>
<evidence type="ECO:0000313" key="3">
    <source>
        <dbReference type="Proteomes" id="UP001443914"/>
    </source>
</evidence>
<reference evidence="2" key="1">
    <citation type="submission" date="2024-03" db="EMBL/GenBank/DDBJ databases">
        <title>WGS assembly of Saponaria officinalis var. Norfolk2.</title>
        <authorList>
            <person name="Jenkins J."/>
            <person name="Shu S."/>
            <person name="Grimwood J."/>
            <person name="Barry K."/>
            <person name="Goodstein D."/>
            <person name="Schmutz J."/>
            <person name="Leebens-Mack J."/>
            <person name="Osbourn A."/>
        </authorList>
    </citation>
    <scope>NUCLEOTIDE SEQUENCE [LARGE SCALE GENOMIC DNA]</scope>
    <source>
        <strain evidence="2">JIC</strain>
    </source>
</reference>
<protein>
    <recommendedName>
        <fullName evidence="1">F-box domain-containing protein</fullName>
    </recommendedName>
</protein>
<keyword evidence="3" id="KW-1185">Reference proteome</keyword>
<dbReference type="InterPro" id="IPR055357">
    <property type="entry name" value="LRR_At1g61320_AtMIF1"/>
</dbReference>
<dbReference type="PANTHER" id="PTHR31293">
    <property type="entry name" value="RNI-LIKE SUPERFAMILY PROTEIN"/>
    <property type="match status" value="1"/>
</dbReference>
<dbReference type="Proteomes" id="UP001443914">
    <property type="component" value="Unassembled WGS sequence"/>
</dbReference>
<dbReference type="EMBL" id="JBDFQZ010000004">
    <property type="protein sequence ID" value="KAK9733887.1"/>
    <property type="molecule type" value="Genomic_DNA"/>
</dbReference>
<dbReference type="Pfam" id="PF23622">
    <property type="entry name" value="LRR_At1g61320_AtMIF1"/>
    <property type="match status" value="1"/>
</dbReference>
<dbReference type="Gene3D" id="3.80.10.10">
    <property type="entry name" value="Ribonuclease Inhibitor"/>
    <property type="match status" value="1"/>
</dbReference>
<sequence length="464" mass="53063">MQYNQSSEQGMILSTKCRKVLEMRDGGSLDRISSLPDELLGHILSFLPTLNAVQTSMLSTRWRYLFTLTTNLSFDEPQYFRFLDKPSSKGFKRFINGVLALHIVTPIQKFSLKFRRTYEHDYQHQHLLVWISAAILKGVKHLELDMSSREISLPNCIFYSQTLVTIDITTVIHKLDLKVPGLVCLPSLRVLKLDNVTFLDGESIKRFFGGCSQLKELVLLDCELGTEYVDLSALALEKLTLFWCRGHLEINAPNLTNLSYLCSWPNDGVDMTFLLKNPCSPSTLEVGFRSYEFSGHIPQFVLSLIRGAQNARELILTFDALKLLTRVDNNQLPTYAKLESLYLDYCCYDTWKCVTFWLANSPQLKTIVFNEGLLKDTSCDTEQNWHPSAKLAPFSSNVETIEVHGFEGQKSELLLLNYLLENARVLKRLILYKCSSMKTEDELQVSKELLMLPKASTYCTIQLK</sequence>
<dbReference type="CDD" id="cd22160">
    <property type="entry name" value="F-box_AtFBL13-like"/>
    <property type="match status" value="1"/>
</dbReference>
<comment type="caution">
    <text evidence="2">The sequence shown here is derived from an EMBL/GenBank/DDBJ whole genome shotgun (WGS) entry which is preliminary data.</text>
</comment>
<dbReference type="InterPro" id="IPR036047">
    <property type="entry name" value="F-box-like_dom_sf"/>
</dbReference>
<gene>
    <name evidence="2" type="ORF">RND81_04G098900</name>
</gene>
<evidence type="ECO:0000313" key="2">
    <source>
        <dbReference type="EMBL" id="KAK9733887.1"/>
    </source>
</evidence>
<dbReference type="InterPro" id="IPR006566">
    <property type="entry name" value="FBD"/>
</dbReference>
<dbReference type="InterPro" id="IPR001810">
    <property type="entry name" value="F-box_dom"/>
</dbReference>
<dbReference type="InterPro" id="IPR055294">
    <property type="entry name" value="FBL60-like"/>
</dbReference>
<dbReference type="InterPro" id="IPR053781">
    <property type="entry name" value="F-box_AtFBL13-like"/>
</dbReference>
<dbReference type="Pfam" id="PF00646">
    <property type="entry name" value="F-box"/>
    <property type="match status" value="1"/>
</dbReference>
<proteinExistence type="predicted"/>
<dbReference type="InterPro" id="IPR032675">
    <property type="entry name" value="LRR_dom_sf"/>
</dbReference>
<dbReference type="AlphaFoldDB" id="A0AAW1LDG7"/>
<dbReference type="SMART" id="SM00579">
    <property type="entry name" value="FBD"/>
    <property type="match status" value="1"/>
</dbReference>
<dbReference type="SUPFAM" id="SSF52047">
    <property type="entry name" value="RNI-like"/>
    <property type="match status" value="1"/>
</dbReference>
<dbReference type="PANTHER" id="PTHR31293:SF12">
    <property type="entry name" value="RNI-LIKE SUPERFAMILY PROTEIN"/>
    <property type="match status" value="1"/>
</dbReference>
<dbReference type="PROSITE" id="PS50181">
    <property type="entry name" value="FBOX"/>
    <property type="match status" value="1"/>
</dbReference>
<dbReference type="SUPFAM" id="SSF81383">
    <property type="entry name" value="F-box domain"/>
    <property type="match status" value="1"/>
</dbReference>
<organism evidence="2 3">
    <name type="scientific">Saponaria officinalis</name>
    <name type="common">Common soapwort</name>
    <name type="synonym">Lychnis saponaria</name>
    <dbReference type="NCBI Taxonomy" id="3572"/>
    <lineage>
        <taxon>Eukaryota</taxon>
        <taxon>Viridiplantae</taxon>
        <taxon>Streptophyta</taxon>
        <taxon>Embryophyta</taxon>
        <taxon>Tracheophyta</taxon>
        <taxon>Spermatophyta</taxon>
        <taxon>Magnoliopsida</taxon>
        <taxon>eudicotyledons</taxon>
        <taxon>Gunneridae</taxon>
        <taxon>Pentapetalae</taxon>
        <taxon>Caryophyllales</taxon>
        <taxon>Caryophyllaceae</taxon>
        <taxon>Caryophylleae</taxon>
        <taxon>Saponaria</taxon>
    </lineage>
</organism>
<evidence type="ECO:0000259" key="1">
    <source>
        <dbReference type="PROSITE" id="PS50181"/>
    </source>
</evidence>